<evidence type="ECO:0000256" key="1">
    <source>
        <dbReference type="SAM" id="MobiDB-lite"/>
    </source>
</evidence>
<accession>A0A7S4HQ87</accession>
<keyword evidence="2" id="KW-0812">Transmembrane</keyword>
<proteinExistence type="predicted"/>
<organism evidence="3">
    <name type="scientific">Odontella aurita</name>
    <dbReference type="NCBI Taxonomy" id="265563"/>
    <lineage>
        <taxon>Eukaryota</taxon>
        <taxon>Sar</taxon>
        <taxon>Stramenopiles</taxon>
        <taxon>Ochrophyta</taxon>
        <taxon>Bacillariophyta</taxon>
        <taxon>Mediophyceae</taxon>
        <taxon>Biddulphiophycidae</taxon>
        <taxon>Eupodiscales</taxon>
        <taxon>Odontellaceae</taxon>
        <taxon>Odontella</taxon>
    </lineage>
</organism>
<keyword evidence="2" id="KW-1133">Transmembrane helix</keyword>
<reference evidence="3" key="1">
    <citation type="submission" date="2021-01" db="EMBL/GenBank/DDBJ databases">
        <authorList>
            <person name="Corre E."/>
            <person name="Pelletier E."/>
            <person name="Niang G."/>
            <person name="Scheremetjew M."/>
            <person name="Finn R."/>
            <person name="Kale V."/>
            <person name="Holt S."/>
            <person name="Cochrane G."/>
            <person name="Meng A."/>
            <person name="Brown T."/>
            <person name="Cohen L."/>
        </authorList>
    </citation>
    <scope>NUCLEOTIDE SEQUENCE</scope>
    <source>
        <strain evidence="3">Isolate 1302-5</strain>
    </source>
</reference>
<feature type="transmembrane region" description="Helical" evidence="2">
    <location>
        <begin position="248"/>
        <end position="270"/>
    </location>
</feature>
<evidence type="ECO:0000256" key="2">
    <source>
        <dbReference type="SAM" id="Phobius"/>
    </source>
</evidence>
<name>A0A7S4HQ87_9STRA</name>
<dbReference type="EMBL" id="HBKQ01003959">
    <property type="protein sequence ID" value="CAE2206072.1"/>
    <property type="molecule type" value="Transcribed_RNA"/>
</dbReference>
<keyword evidence="2" id="KW-0472">Membrane</keyword>
<feature type="region of interest" description="Disordered" evidence="1">
    <location>
        <begin position="134"/>
        <end position="161"/>
    </location>
</feature>
<feature type="transmembrane region" description="Helical" evidence="2">
    <location>
        <begin position="217"/>
        <end position="242"/>
    </location>
</feature>
<sequence length="432" mass="46018">MAPQPRPLPPSTNGRLVVKVLSVYDLPDDTQPSWVSLVALGSEVRTGPPAARHKDRNSFKFAIPGKSPVDISSLQTSGSNELVISAPLPALYPHTVTLRVTFPKKDGGAANLIANYKLDSLRINETKWLVLNLSPESAGGGREEEKKDPESNGDANEHPPTLRMQMRLEGPFRPEISTVVGMSKTWFGTVDGVSDAAGSTVRSLTTDLPGKVPALRILLIPTVPLAGLGVALLPVGAGILIIGLPFFLPLLVVLITFAASVGAIFGSLYVSTRDGRAKIAPFVTPVYSTFASTPAGQSFLYETGPRPSPVTLARCVLPDSMTGKLIASLLIDLIGSSSYLLPLVGEAFDLSWAPTQAVLVAAMYDDVSPSLKYVAFAEEILPFTDLIPSATYGWLREFGPGFFDEGKKKVNDLTVAVRGEREALRRGGSPTS</sequence>
<feature type="compositionally biased region" description="Basic and acidic residues" evidence="1">
    <location>
        <begin position="141"/>
        <end position="150"/>
    </location>
</feature>
<gene>
    <name evidence="3" type="ORF">OAUR00152_LOCUS2689</name>
</gene>
<dbReference type="AlphaFoldDB" id="A0A7S4HQ87"/>
<protein>
    <submittedName>
        <fullName evidence="3">Uncharacterized protein</fullName>
    </submittedName>
</protein>
<evidence type="ECO:0000313" key="3">
    <source>
        <dbReference type="EMBL" id="CAE2206072.1"/>
    </source>
</evidence>